<evidence type="ECO:0000313" key="3">
    <source>
        <dbReference type="Proteomes" id="UP000184499"/>
    </source>
</evidence>
<organism evidence="2 3">
    <name type="scientific">Aspergillus brasiliensis (strain CBS 101740 / IMI 381727 / IBT 21946)</name>
    <dbReference type="NCBI Taxonomy" id="767769"/>
    <lineage>
        <taxon>Eukaryota</taxon>
        <taxon>Fungi</taxon>
        <taxon>Dikarya</taxon>
        <taxon>Ascomycota</taxon>
        <taxon>Pezizomycotina</taxon>
        <taxon>Eurotiomycetes</taxon>
        <taxon>Eurotiomycetidae</taxon>
        <taxon>Eurotiales</taxon>
        <taxon>Aspergillaceae</taxon>
        <taxon>Aspergillus</taxon>
        <taxon>Aspergillus subgen. Circumdati</taxon>
    </lineage>
</organism>
<dbReference type="AlphaFoldDB" id="A0A1L9UEW0"/>
<keyword evidence="3" id="KW-1185">Reference proteome</keyword>
<keyword evidence="1" id="KW-0732">Signal</keyword>
<name>A0A1L9UEW0_ASPBC</name>
<evidence type="ECO:0000256" key="1">
    <source>
        <dbReference type="SAM" id="SignalP"/>
    </source>
</evidence>
<evidence type="ECO:0000313" key="2">
    <source>
        <dbReference type="EMBL" id="OJJ70199.1"/>
    </source>
</evidence>
<dbReference type="STRING" id="767769.A0A1L9UEW0"/>
<evidence type="ECO:0008006" key="4">
    <source>
        <dbReference type="Google" id="ProtNLM"/>
    </source>
</evidence>
<feature type="chain" id="PRO_5009887757" description="Secreted protein" evidence="1">
    <location>
        <begin position="28"/>
        <end position="106"/>
    </location>
</feature>
<dbReference type="VEuPathDB" id="FungiDB:ASPBRDRAFT_678922"/>
<proteinExistence type="predicted"/>
<dbReference type="GeneID" id="93581463"/>
<dbReference type="Proteomes" id="UP000184499">
    <property type="component" value="Unassembled WGS sequence"/>
</dbReference>
<feature type="signal peptide" evidence="1">
    <location>
        <begin position="1"/>
        <end position="27"/>
    </location>
</feature>
<gene>
    <name evidence="2" type="ORF">ASPBRDRAFT_678922</name>
</gene>
<accession>A0A1L9UEW0</accession>
<dbReference type="RefSeq" id="XP_067477448.1">
    <property type="nucleotide sequence ID" value="XM_067628975.1"/>
</dbReference>
<reference evidence="3" key="1">
    <citation type="journal article" date="2017" name="Genome Biol.">
        <title>Comparative genomics reveals high biological diversity and specific adaptations in the industrially and medically important fungal genus Aspergillus.</title>
        <authorList>
            <person name="de Vries R.P."/>
            <person name="Riley R."/>
            <person name="Wiebenga A."/>
            <person name="Aguilar-Osorio G."/>
            <person name="Amillis S."/>
            <person name="Uchima C.A."/>
            <person name="Anderluh G."/>
            <person name="Asadollahi M."/>
            <person name="Askin M."/>
            <person name="Barry K."/>
            <person name="Battaglia E."/>
            <person name="Bayram O."/>
            <person name="Benocci T."/>
            <person name="Braus-Stromeyer S.A."/>
            <person name="Caldana C."/>
            <person name="Canovas D."/>
            <person name="Cerqueira G.C."/>
            <person name="Chen F."/>
            <person name="Chen W."/>
            <person name="Choi C."/>
            <person name="Clum A."/>
            <person name="Dos Santos R.A."/>
            <person name="Damasio A.R."/>
            <person name="Diallinas G."/>
            <person name="Emri T."/>
            <person name="Fekete E."/>
            <person name="Flipphi M."/>
            <person name="Freyberg S."/>
            <person name="Gallo A."/>
            <person name="Gournas C."/>
            <person name="Habgood R."/>
            <person name="Hainaut M."/>
            <person name="Harispe M.L."/>
            <person name="Henrissat B."/>
            <person name="Hilden K.S."/>
            <person name="Hope R."/>
            <person name="Hossain A."/>
            <person name="Karabika E."/>
            <person name="Karaffa L."/>
            <person name="Karanyi Z."/>
            <person name="Krasevec N."/>
            <person name="Kuo A."/>
            <person name="Kusch H."/>
            <person name="LaButti K."/>
            <person name="Lagendijk E.L."/>
            <person name="Lapidus A."/>
            <person name="Levasseur A."/>
            <person name="Lindquist E."/>
            <person name="Lipzen A."/>
            <person name="Logrieco A.F."/>
            <person name="MacCabe A."/>
            <person name="Maekelae M.R."/>
            <person name="Malavazi I."/>
            <person name="Melin P."/>
            <person name="Meyer V."/>
            <person name="Mielnichuk N."/>
            <person name="Miskei M."/>
            <person name="Molnar A.P."/>
            <person name="Mule G."/>
            <person name="Ngan C.Y."/>
            <person name="Orejas M."/>
            <person name="Orosz E."/>
            <person name="Ouedraogo J.P."/>
            <person name="Overkamp K.M."/>
            <person name="Park H.-S."/>
            <person name="Perrone G."/>
            <person name="Piumi F."/>
            <person name="Punt P.J."/>
            <person name="Ram A.F."/>
            <person name="Ramon A."/>
            <person name="Rauscher S."/>
            <person name="Record E."/>
            <person name="Riano-Pachon D.M."/>
            <person name="Robert V."/>
            <person name="Roehrig J."/>
            <person name="Ruller R."/>
            <person name="Salamov A."/>
            <person name="Salih N.S."/>
            <person name="Samson R.A."/>
            <person name="Sandor E."/>
            <person name="Sanguinetti M."/>
            <person name="Schuetze T."/>
            <person name="Sepcic K."/>
            <person name="Shelest E."/>
            <person name="Sherlock G."/>
            <person name="Sophianopoulou V."/>
            <person name="Squina F.M."/>
            <person name="Sun H."/>
            <person name="Susca A."/>
            <person name="Todd R.B."/>
            <person name="Tsang A."/>
            <person name="Unkles S.E."/>
            <person name="van de Wiele N."/>
            <person name="van Rossen-Uffink D."/>
            <person name="Oliveira J.V."/>
            <person name="Vesth T.C."/>
            <person name="Visser J."/>
            <person name="Yu J.-H."/>
            <person name="Zhou M."/>
            <person name="Andersen M.R."/>
            <person name="Archer D.B."/>
            <person name="Baker S.E."/>
            <person name="Benoit I."/>
            <person name="Brakhage A.A."/>
            <person name="Braus G.H."/>
            <person name="Fischer R."/>
            <person name="Frisvad J.C."/>
            <person name="Goldman G.H."/>
            <person name="Houbraken J."/>
            <person name="Oakley B."/>
            <person name="Pocsi I."/>
            <person name="Scazzocchio C."/>
            <person name="Seiboth B."/>
            <person name="vanKuyk P.A."/>
            <person name="Wortman J."/>
            <person name="Dyer P.S."/>
            <person name="Grigoriev I.V."/>
        </authorList>
    </citation>
    <scope>NUCLEOTIDE SEQUENCE [LARGE SCALE GENOMIC DNA]</scope>
    <source>
        <strain evidence="3">CBS 101740 / IMI 381727 / IBT 21946</strain>
    </source>
</reference>
<sequence length="106" mass="11939">MEVAFRMVLLLALWLVRLLSLRRSSFGLSRMRQERRILVPTKESDEIEYAKKPPAELAQGSHVPEMHDGVVTELPGMADVEALKSSVSHEVDLPVSELPDRASTMR</sequence>
<protein>
    <recommendedName>
        <fullName evidence="4">Secreted protein</fullName>
    </recommendedName>
</protein>
<dbReference type="EMBL" id="KV878687">
    <property type="protein sequence ID" value="OJJ70199.1"/>
    <property type="molecule type" value="Genomic_DNA"/>
</dbReference>